<dbReference type="InterPro" id="IPR001650">
    <property type="entry name" value="Helicase_C-like"/>
</dbReference>
<dbReference type="PROSITE" id="PS51194">
    <property type="entry name" value="HELICASE_CTER"/>
    <property type="match status" value="1"/>
</dbReference>
<gene>
    <name evidence="10" type="primary">cshB</name>
    <name evidence="10" type="ORF">EXIGUO9Y_360299</name>
</gene>
<dbReference type="Proteomes" id="UP000439752">
    <property type="component" value="Unassembled WGS sequence"/>
</dbReference>
<dbReference type="PANTHER" id="PTHR47963">
    <property type="entry name" value="DEAD-BOX ATP-DEPENDENT RNA HELICASE 47, MITOCHONDRIAL"/>
    <property type="match status" value="1"/>
</dbReference>
<dbReference type="InterPro" id="IPR011545">
    <property type="entry name" value="DEAD/DEAH_box_helicase_dom"/>
</dbReference>
<evidence type="ECO:0000256" key="2">
    <source>
        <dbReference type="ARBA" id="ARBA00022801"/>
    </source>
</evidence>
<dbReference type="GO" id="GO:0005840">
    <property type="term" value="C:ribosome"/>
    <property type="evidence" value="ECO:0007669"/>
    <property type="project" value="TreeGrafter"/>
</dbReference>
<evidence type="ECO:0000256" key="4">
    <source>
        <dbReference type="ARBA" id="ARBA00022840"/>
    </source>
</evidence>
<feature type="compositionally biased region" description="Basic and acidic residues" evidence="6">
    <location>
        <begin position="424"/>
        <end position="447"/>
    </location>
</feature>
<dbReference type="GO" id="GO:0009409">
    <property type="term" value="P:response to cold"/>
    <property type="evidence" value="ECO:0007669"/>
    <property type="project" value="TreeGrafter"/>
</dbReference>
<evidence type="ECO:0000259" key="7">
    <source>
        <dbReference type="PROSITE" id="PS51192"/>
    </source>
</evidence>
<dbReference type="InterPro" id="IPR050547">
    <property type="entry name" value="DEAD_box_RNA_helicases"/>
</dbReference>
<dbReference type="CDD" id="cd18787">
    <property type="entry name" value="SF2_C_DEAD"/>
    <property type="match status" value="1"/>
</dbReference>
<name>A0A653IG75_9BACL</name>
<evidence type="ECO:0000313" key="11">
    <source>
        <dbReference type="Proteomes" id="UP000439752"/>
    </source>
</evidence>
<dbReference type="Gene3D" id="3.40.50.300">
    <property type="entry name" value="P-loop containing nucleotide triphosphate hydrolases"/>
    <property type="match status" value="2"/>
</dbReference>
<reference evidence="10 11" key="1">
    <citation type="submission" date="2019-10" db="EMBL/GenBank/DDBJ databases">
        <authorList>
            <person name="Karimi E."/>
        </authorList>
    </citation>
    <scope>NUCLEOTIDE SEQUENCE [LARGE SCALE GENOMIC DNA]</scope>
    <source>
        <strain evidence="10">Exiguobacterium sp. 9Y</strain>
    </source>
</reference>
<dbReference type="GO" id="GO:0005829">
    <property type="term" value="C:cytosol"/>
    <property type="evidence" value="ECO:0007669"/>
    <property type="project" value="TreeGrafter"/>
</dbReference>
<feature type="compositionally biased region" description="Basic residues" evidence="6">
    <location>
        <begin position="409"/>
        <end position="423"/>
    </location>
</feature>
<feature type="region of interest" description="Disordered" evidence="6">
    <location>
        <begin position="384"/>
        <end position="453"/>
    </location>
</feature>
<keyword evidence="3 10" id="KW-0347">Helicase</keyword>
<organism evidence="10 11">
    <name type="scientific">Exiguobacterium oxidotolerans</name>
    <dbReference type="NCBI Taxonomy" id="223958"/>
    <lineage>
        <taxon>Bacteria</taxon>
        <taxon>Bacillati</taxon>
        <taxon>Bacillota</taxon>
        <taxon>Bacilli</taxon>
        <taxon>Bacillales</taxon>
        <taxon>Bacillales Family XII. Incertae Sedis</taxon>
        <taxon>Exiguobacterium</taxon>
    </lineage>
</organism>
<dbReference type="PROSITE" id="PS51192">
    <property type="entry name" value="HELICASE_ATP_BIND_1"/>
    <property type="match status" value="1"/>
</dbReference>
<keyword evidence="4" id="KW-0067">ATP-binding</keyword>
<keyword evidence="1" id="KW-0547">Nucleotide-binding</keyword>
<dbReference type="EC" id="3.6.4.13" evidence="10"/>
<evidence type="ECO:0000256" key="1">
    <source>
        <dbReference type="ARBA" id="ARBA00022741"/>
    </source>
</evidence>
<dbReference type="Pfam" id="PF00271">
    <property type="entry name" value="Helicase_C"/>
    <property type="match status" value="1"/>
</dbReference>
<dbReference type="EMBL" id="CABWKQ010000030">
    <property type="protein sequence ID" value="VWX38022.1"/>
    <property type="molecule type" value="Genomic_DNA"/>
</dbReference>
<proteinExistence type="predicted"/>
<dbReference type="PANTHER" id="PTHR47963:SF1">
    <property type="entry name" value="DEAD-BOX ATP-DEPENDENT RNA HELICASE CSHB"/>
    <property type="match status" value="1"/>
</dbReference>
<dbReference type="SMART" id="SM00487">
    <property type="entry name" value="DEXDc"/>
    <property type="match status" value="1"/>
</dbReference>
<keyword evidence="11" id="KW-1185">Reference proteome</keyword>
<dbReference type="SMART" id="SM00490">
    <property type="entry name" value="HELICc"/>
    <property type="match status" value="1"/>
</dbReference>
<accession>A0A653IG75</accession>
<sequence>MTKMNGFTHFDLHPFVVEALEDARIKKPTDIQSRIIPAALKGRDIIGQSQTGTGKTLSFLLPMVQNINPELQEMQAIIVAPTRELAWQIHEELKSILVKNPDYIKTSLITGGMDRERQIGRVKVSPQIVIGTPGRILDLFKEQALKPHFVKNYVIDEADQMLDMGFLPEVDRIAQALPEKLQMMVFSATIPEKLQPFLKKYMNNPRYAHVDPKQQTAKKIVHHTVPVKHRDRSDLALKLAKALNPYICLVFTNTKTEAIELEASFLEAGLNVGSLHGDLPARRRKQAIKEINEAKFQYVIVTDLAARGIDISGVSHVINHGIPKDLDFYVHRVGRTGRVDQEGLAYTLFEDHENGSINRLEDRGIEFINVDVKSGQVSEVKERRRAKPHMKTAVSKTAHSRLSGEAAKAKKRVKPGYKKKHQYKLKETAKRERIKEQRGVGRAERKANASKSK</sequence>
<feature type="domain" description="Helicase C-terminal" evidence="8">
    <location>
        <begin position="238"/>
        <end position="384"/>
    </location>
</feature>
<evidence type="ECO:0000259" key="8">
    <source>
        <dbReference type="PROSITE" id="PS51194"/>
    </source>
</evidence>
<dbReference type="GO" id="GO:0033592">
    <property type="term" value="F:RNA strand annealing activity"/>
    <property type="evidence" value="ECO:0007669"/>
    <property type="project" value="TreeGrafter"/>
</dbReference>
<dbReference type="SMR" id="A0A653IG75"/>
<keyword evidence="2 10" id="KW-0378">Hydrolase</keyword>
<dbReference type="InterPro" id="IPR027417">
    <property type="entry name" value="P-loop_NTPase"/>
</dbReference>
<dbReference type="CDD" id="cd00268">
    <property type="entry name" value="DEADc"/>
    <property type="match status" value="1"/>
</dbReference>
<dbReference type="InterPro" id="IPR014001">
    <property type="entry name" value="Helicase_ATP-bd"/>
</dbReference>
<dbReference type="GO" id="GO:0003724">
    <property type="term" value="F:RNA helicase activity"/>
    <property type="evidence" value="ECO:0007669"/>
    <property type="project" value="UniProtKB-EC"/>
</dbReference>
<dbReference type="GO" id="GO:0016787">
    <property type="term" value="F:hydrolase activity"/>
    <property type="evidence" value="ECO:0007669"/>
    <property type="project" value="UniProtKB-KW"/>
</dbReference>
<dbReference type="PROSITE" id="PS51195">
    <property type="entry name" value="Q_MOTIF"/>
    <property type="match status" value="1"/>
</dbReference>
<evidence type="ECO:0000256" key="6">
    <source>
        <dbReference type="SAM" id="MobiDB-lite"/>
    </source>
</evidence>
<dbReference type="InterPro" id="IPR014014">
    <property type="entry name" value="RNA_helicase_DEAD_Q_motif"/>
</dbReference>
<evidence type="ECO:0000256" key="3">
    <source>
        <dbReference type="ARBA" id="ARBA00022806"/>
    </source>
</evidence>
<dbReference type="InterPro" id="IPR044742">
    <property type="entry name" value="DEAD/DEAH_RhlB"/>
</dbReference>
<dbReference type="AlphaFoldDB" id="A0A653IG75"/>
<protein>
    <submittedName>
        <fullName evidence="10">ATP-dependent RNA helicase cold shock</fullName>
        <ecNumber evidence="10">3.6.4.13</ecNumber>
    </submittedName>
</protein>
<dbReference type="GO" id="GO:0005524">
    <property type="term" value="F:ATP binding"/>
    <property type="evidence" value="ECO:0007669"/>
    <property type="project" value="UniProtKB-KW"/>
</dbReference>
<evidence type="ECO:0000259" key="9">
    <source>
        <dbReference type="PROSITE" id="PS51195"/>
    </source>
</evidence>
<evidence type="ECO:0000313" key="10">
    <source>
        <dbReference type="EMBL" id="VWX38022.1"/>
    </source>
</evidence>
<evidence type="ECO:0000256" key="5">
    <source>
        <dbReference type="PROSITE-ProRule" id="PRU00552"/>
    </source>
</evidence>
<feature type="domain" description="DEAD-box RNA helicase Q" evidence="9">
    <location>
        <begin position="5"/>
        <end position="33"/>
    </location>
</feature>
<dbReference type="Pfam" id="PF00270">
    <property type="entry name" value="DEAD"/>
    <property type="match status" value="1"/>
</dbReference>
<feature type="short sequence motif" description="Q motif" evidence="5">
    <location>
        <begin position="5"/>
        <end position="33"/>
    </location>
</feature>
<feature type="domain" description="Helicase ATP-binding" evidence="7">
    <location>
        <begin position="36"/>
        <end position="208"/>
    </location>
</feature>
<dbReference type="SUPFAM" id="SSF52540">
    <property type="entry name" value="P-loop containing nucleoside triphosphate hydrolases"/>
    <property type="match status" value="1"/>
</dbReference>